<feature type="domain" description="Integrin alpha third immunoglobulin-like" evidence="6">
    <location>
        <begin position="136"/>
        <end position="201"/>
    </location>
</feature>
<dbReference type="GO" id="GO:0005178">
    <property type="term" value="F:integrin binding"/>
    <property type="evidence" value="ECO:0007669"/>
    <property type="project" value="TreeGrafter"/>
</dbReference>
<comment type="caution">
    <text evidence="7">The sequence shown here is derived from an EMBL/GenBank/DDBJ whole genome shotgun (WGS) entry which is preliminary data.</text>
</comment>
<proteinExistence type="predicted"/>
<evidence type="ECO:0000313" key="7">
    <source>
        <dbReference type="EMBL" id="NXF61229.1"/>
    </source>
</evidence>
<reference evidence="7 8" key="1">
    <citation type="submission" date="2019-09" db="EMBL/GenBank/DDBJ databases">
        <title>Bird 10,000 Genomes (B10K) Project - Family phase.</title>
        <authorList>
            <person name="Zhang G."/>
        </authorList>
    </citation>
    <scope>NUCLEOTIDE SEQUENCE [LARGE SCALE GENOMIC DNA]</scope>
    <source>
        <strain evidence="7">B10K-DU-001-07</strain>
        <tissue evidence="7">Muscle</tissue>
    </source>
</reference>
<feature type="compositionally biased region" description="Low complexity" evidence="5">
    <location>
        <begin position="112"/>
        <end position="124"/>
    </location>
</feature>
<comment type="subcellular location">
    <subcellularLocation>
        <location evidence="1">Membrane</location>
        <topology evidence="1">Single-pass type I membrane protein</topology>
    </subcellularLocation>
</comment>
<keyword evidence="3" id="KW-0472">Membrane</keyword>
<name>A0A7K8V3G5_9STRI</name>
<protein>
    <submittedName>
        <fullName evidence="7">ITA10 protein</fullName>
    </submittedName>
</protein>
<dbReference type="GO" id="GO:0033627">
    <property type="term" value="P:cell adhesion mediated by integrin"/>
    <property type="evidence" value="ECO:0007669"/>
    <property type="project" value="TreeGrafter"/>
</dbReference>
<keyword evidence="8" id="KW-1185">Reference proteome</keyword>
<feature type="non-terminal residue" evidence="7">
    <location>
        <position position="1"/>
    </location>
</feature>
<evidence type="ECO:0000256" key="3">
    <source>
        <dbReference type="ARBA" id="ARBA00023136"/>
    </source>
</evidence>
<dbReference type="GO" id="GO:0007229">
    <property type="term" value="P:integrin-mediated signaling pathway"/>
    <property type="evidence" value="ECO:0007669"/>
    <property type="project" value="UniProtKB-KW"/>
</dbReference>
<feature type="region of interest" description="Disordered" evidence="5">
    <location>
        <begin position="105"/>
        <end position="127"/>
    </location>
</feature>
<dbReference type="AlphaFoldDB" id="A0A7K8V3G5"/>
<dbReference type="Proteomes" id="UP000542434">
    <property type="component" value="Unassembled WGS sequence"/>
</dbReference>
<dbReference type="Pfam" id="PF20806">
    <property type="entry name" value="Integrin_A_Ig_3"/>
    <property type="match status" value="1"/>
</dbReference>
<evidence type="ECO:0000256" key="4">
    <source>
        <dbReference type="ARBA" id="ARBA00023180"/>
    </source>
</evidence>
<keyword evidence="4" id="KW-0325">Glycoprotein</keyword>
<keyword evidence="2" id="KW-0401">Integrin</keyword>
<dbReference type="EMBL" id="VWZC01004804">
    <property type="protein sequence ID" value="NXF61229.1"/>
    <property type="molecule type" value="Genomic_DNA"/>
</dbReference>
<dbReference type="PANTHER" id="PTHR23220:SF26">
    <property type="entry name" value="INTEGRIN ALPHA-10"/>
    <property type="match status" value="1"/>
</dbReference>
<dbReference type="InterPro" id="IPR048286">
    <property type="entry name" value="Integrin_alpha_Ig-like_3"/>
</dbReference>
<sequence>APRGRNHPGGCRQSPHVLRKGRRKVVLDVVLENKKENAYNASLLLRFSSNLHFSSLMLQVQNFGCYPVRNLTLRMALPALGYRRATFLSVTRVLADNVSPSPELGVLGGGSLHPPSAEPSSSPPTQATCTLWTPPEEPRQRGTAMDCGNAWCQELSCQLGRLDRGGEVSIHLLRTIHNDFFRGAKFRSVKVVSTVWLGVPGSSVLVLEEGAHRREV</sequence>
<dbReference type="GO" id="GO:0008305">
    <property type="term" value="C:integrin complex"/>
    <property type="evidence" value="ECO:0007669"/>
    <property type="project" value="TreeGrafter"/>
</dbReference>
<evidence type="ECO:0000256" key="1">
    <source>
        <dbReference type="ARBA" id="ARBA00004479"/>
    </source>
</evidence>
<feature type="non-terminal residue" evidence="7">
    <location>
        <position position="216"/>
    </location>
</feature>
<dbReference type="Gene3D" id="2.60.40.1530">
    <property type="entry name" value="ntegrin, alpha v. Chain A, domain 4"/>
    <property type="match status" value="1"/>
</dbReference>
<accession>A0A7K8V3G5</accession>
<dbReference type="PANTHER" id="PTHR23220">
    <property type="entry name" value="INTEGRIN ALPHA"/>
    <property type="match status" value="1"/>
</dbReference>
<evidence type="ECO:0000313" key="8">
    <source>
        <dbReference type="Proteomes" id="UP000542434"/>
    </source>
</evidence>
<dbReference type="GO" id="GO:0098609">
    <property type="term" value="P:cell-cell adhesion"/>
    <property type="evidence" value="ECO:0007669"/>
    <property type="project" value="TreeGrafter"/>
</dbReference>
<evidence type="ECO:0000259" key="6">
    <source>
        <dbReference type="Pfam" id="PF20806"/>
    </source>
</evidence>
<evidence type="ECO:0000256" key="2">
    <source>
        <dbReference type="ARBA" id="ARBA00023037"/>
    </source>
</evidence>
<organism evidence="7 8">
    <name type="scientific">Ciccaba nigrolineata</name>
    <dbReference type="NCBI Taxonomy" id="1118524"/>
    <lineage>
        <taxon>Eukaryota</taxon>
        <taxon>Metazoa</taxon>
        <taxon>Chordata</taxon>
        <taxon>Craniata</taxon>
        <taxon>Vertebrata</taxon>
        <taxon>Euteleostomi</taxon>
        <taxon>Archelosauria</taxon>
        <taxon>Archosauria</taxon>
        <taxon>Dinosauria</taxon>
        <taxon>Saurischia</taxon>
        <taxon>Theropoda</taxon>
        <taxon>Coelurosauria</taxon>
        <taxon>Aves</taxon>
        <taxon>Neognathae</taxon>
        <taxon>Neoaves</taxon>
        <taxon>Telluraves</taxon>
        <taxon>Strigiformes</taxon>
        <taxon>Strigidae</taxon>
        <taxon>Ciccaba</taxon>
    </lineage>
</organism>
<gene>
    <name evidence="7" type="primary">Itga10</name>
    <name evidence="7" type="ORF">CICNIG_R15818</name>
</gene>
<dbReference type="GO" id="GO:0007160">
    <property type="term" value="P:cell-matrix adhesion"/>
    <property type="evidence" value="ECO:0007669"/>
    <property type="project" value="TreeGrafter"/>
</dbReference>
<dbReference type="GO" id="GO:0009897">
    <property type="term" value="C:external side of plasma membrane"/>
    <property type="evidence" value="ECO:0007669"/>
    <property type="project" value="TreeGrafter"/>
</dbReference>
<evidence type="ECO:0000256" key="5">
    <source>
        <dbReference type="SAM" id="MobiDB-lite"/>
    </source>
</evidence>
<dbReference type="SUPFAM" id="SSF69179">
    <property type="entry name" value="Integrin domains"/>
    <property type="match status" value="2"/>
</dbReference>
<dbReference type="InterPro" id="IPR032695">
    <property type="entry name" value="Integrin_dom_sf"/>
</dbReference>